<gene>
    <name evidence="1" type="ORF">AFUS01_LOCUS14835</name>
</gene>
<protein>
    <submittedName>
        <fullName evidence="1">Uncharacterized protein</fullName>
    </submittedName>
</protein>
<organism evidence="1 2">
    <name type="scientific">Allacma fusca</name>
    <dbReference type="NCBI Taxonomy" id="39272"/>
    <lineage>
        <taxon>Eukaryota</taxon>
        <taxon>Metazoa</taxon>
        <taxon>Ecdysozoa</taxon>
        <taxon>Arthropoda</taxon>
        <taxon>Hexapoda</taxon>
        <taxon>Collembola</taxon>
        <taxon>Symphypleona</taxon>
        <taxon>Sminthuridae</taxon>
        <taxon>Allacma</taxon>
    </lineage>
</organism>
<comment type="caution">
    <text evidence="1">The sequence shown here is derived from an EMBL/GenBank/DDBJ whole genome shotgun (WGS) entry which is preliminary data.</text>
</comment>
<evidence type="ECO:0000313" key="1">
    <source>
        <dbReference type="EMBL" id="CAG7725896.1"/>
    </source>
</evidence>
<feature type="non-terminal residue" evidence="1">
    <location>
        <position position="1"/>
    </location>
</feature>
<dbReference type="OrthoDB" id="9985088at2759"/>
<accession>A0A8J2K1G9</accession>
<dbReference type="EMBL" id="CAJVCH010128276">
    <property type="protein sequence ID" value="CAG7725896.1"/>
    <property type="molecule type" value="Genomic_DNA"/>
</dbReference>
<sequence>DFMWGVPGKDSCSLDRGFVLSRRLIQKLSMK</sequence>
<keyword evidence="2" id="KW-1185">Reference proteome</keyword>
<reference evidence="1" key="1">
    <citation type="submission" date="2021-06" db="EMBL/GenBank/DDBJ databases">
        <authorList>
            <person name="Hodson N. C."/>
            <person name="Mongue J. A."/>
            <person name="Jaron S. K."/>
        </authorList>
    </citation>
    <scope>NUCLEOTIDE SEQUENCE</scope>
</reference>
<evidence type="ECO:0000313" key="2">
    <source>
        <dbReference type="Proteomes" id="UP000708208"/>
    </source>
</evidence>
<dbReference type="AlphaFoldDB" id="A0A8J2K1G9"/>
<feature type="non-terminal residue" evidence="1">
    <location>
        <position position="31"/>
    </location>
</feature>
<name>A0A8J2K1G9_9HEXA</name>
<proteinExistence type="predicted"/>
<dbReference type="Proteomes" id="UP000708208">
    <property type="component" value="Unassembled WGS sequence"/>
</dbReference>